<dbReference type="Proteomes" id="UP000282957">
    <property type="component" value="Unassembled WGS sequence"/>
</dbReference>
<dbReference type="Pfam" id="PF03401">
    <property type="entry name" value="TctC"/>
    <property type="match status" value="1"/>
</dbReference>
<comment type="similarity">
    <text evidence="1">Belongs to the UPF0065 (bug) family.</text>
</comment>
<evidence type="ECO:0000256" key="1">
    <source>
        <dbReference type="ARBA" id="ARBA00006987"/>
    </source>
</evidence>
<dbReference type="CDD" id="cd13578">
    <property type="entry name" value="PBP2_Bug27"/>
    <property type="match status" value="1"/>
</dbReference>
<keyword evidence="2" id="KW-0732">Signal</keyword>
<dbReference type="Gene3D" id="3.40.190.150">
    <property type="entry name" value="Bordetella uptake gene, domain 1"/>
    <property type="match status" value="1"/>
</dbReference>
<proteinExistence type="inferred from homology"/>
<evidence type="ECO:0000313" key="3">
    <source>
        <dbReference type="EMBL" id="RVT89649.1"/>
    </source>
</evidence>
<evidence type="ECO:0000313" key="4">
    <source>
        <dbReference type="Proteomes" id="UP000282957"/>
    </source>
</evidence>
<dbReference type="Gene3D" id="3.40.190.10">
    <property type="entry name" value="Periplasmic binding protein-like II"/>
    <property type="match status" value="1"/>
</dbReference>
<organism evidence="3 4">
    <name type="scientific">Rhodovarius crocodyli</name>
    <dbReference type="NCBI Taxonomy" id="1979269"/>
    <lineage>
        <taxon>Bacteria</taxon>
        <taxon>Pseudomonadati</taxon>
        <taxon>Pseudomonadota</taxon>
        <taxon>Alphaproteobacteria</taxon>
        <taxon>Acetobacterales</taxon>
        <taxon>Roseomonadaceae</taxon>
        <taxon>Rhodovarius</taxon>
    </lineage>
</organism>
<comment type="caution">
    <text evidence="3">The sequence shown here is derived from an EMBL/GenBank/DDBJ whole genome shotgun (WGS) entry which is preliminary data.</text>
</comment>
<reference evidence="3 4" key="1">
    <citation type="submission" date="2019-01" db="EMBL/GenBank/DDBJ databases">
        <authorList>
            <person name="Chen W.-M."/>
        </authorList>
    </citation>
    <scope>NUCLEOTIDE SEQUENCE [LARGE SCALE GENOMIC DNA]</scope>
    <source>
        <strain evidence="3 4">CCP-6</strain>
    </source>
</reference>
<feature type="chain" id="PRO_5019019654" evidence="2">
    <location>
        <begin position="22"/>
        <end position="321"/>
    </location>
</feature>
<keyword evidence="4" id="KW-1185">Reference proteome</keyword>
<dbReference type="PANTHER" id="PTHR42928">
    <property type="entry name" value="TRICARBOXYLATE-BINDING PROTEIN"/>
    <property type="match status" value="1"/>
</dbReference>
<dbReference type="InterPro" id="IPR042100">
    <property type="entry name" value="Bug_dom1"/>
</dbReference>
<feature type="signal peptide" evidence="2">
    <location>
        <begin position="1"/>
        <end position="21"/>
    </location>
</feature>
<dbReference type="PANTHER" id="PTHR42928:SF5">
    <property type="entry name" value="BLR1237 PROTEIN"/>
    <property type="match status" value="1"/>
</dbReference>
<dbReference type="PIRSF" id="PIRSF017082">
    <property type="entry name" value="YflP"/>
    <property type="match status" value="1"/>
</dbReference>
<dbReference type="SUPFAM" id="SSF53850">
    <property type="entry name" value="Periplasmic binding protein-like II"/>
    <property type="match status" value="1"/>
</dbReference>
<dbReference type="InterPro" id="IPR005064">
    <property type="entry name" value="BUG"/>
</dbReference>
<dbReference type="AlphaFoldDB" id="A0A437LWA3"/>
<protein>
    <submittedName>
        <fullName evidence="3">Tripartite tricarboxylate transporter substrate binding protein</fullName>
    </submittedName>
</protein>
<name>A0A437LWA3_9PROT</name>
<accession>A0A437LWA3</accession>
<gene>
    <name evidence="3" type="ORF">EOD42_24955</name>
</gene>
<sequence>MRIRNLLVALAALVTALPAAAQFPDRPVRLIVPYPPGATNDILGRAFAEQMTRELGQPVVVENRGGAGTAIGAQATANARADGYTILLGTGTTFTLNPAVTRNLPYDPIRDFQMVSIVAEVPIIFITNPRVPARNLRELVAYAQANPGRVNFSSSGPATSLHLAGEMFARAANIGLTHVPYQGSAPAMLAVTGGDVQMMSEVVSGAVPAIQGNRVVPIAVTSEQRLSILPDVPTVAESGYPGFQALGWYGLAVPRATPAPIVERLREATNRVMAANELRARFEPTGLIILQPRTGAEVDMYMDRDRERWVPLVRALNLTAE</sequence>
<evidence type="ECO:0000256" key="2">
    <source>
        <dbReference type="SAM" id="SignalP"/>
    </source>
</evidence>
<dbReference type="RefSeq" id="WP_127790328.1">
    <property type="nucleotide sequence ID" value="NZ_SACL01000017.1"/>
</dbReference>
<dbReference type="OrthoDB" id="8678477at2"/>
<dbReference type="EMBL" id="SACL01000017">
    <property type="protein sequence ID" value="RVT89649.1"/>
    <property type="molecule type" value="Genomic_DNA"/>
</dbReference>